<dbReference type="Pfam" id="PF04290">
    <property type="entry name" value="DctQ"/>
    <property type="match status" value="1"/>
</dbReference>
<dbReference type="RefSeq" id="WP_011567142.1">
    <property type="nucleotide sequence ID" value="NC_008209.1"/>
</dbReference>
<comment type="subunit">
    <text evidence="9">The complex comprises the extracytoplasmic solute receptor protein and the two transmembrane proteins.</text>
</comment>
<evidence type="ECO:0000256" key="9">
    <source>
        <dbReference type="RuleBase" id="RU369079"/>
    </source>
</evidence>
<comment type="similarity">
    <text evidence="8 9">Belongs to the TRAP transporter small permease family.</text>
</comment>
<protein>
    <recommendedName>
        <fullName evidence="9">TRAP transporter small permease protein</fullName>
    </recommendedName>
</protein>
<keyword evidence="5 9" id="KW-0812">Transmembrane</keyword>
<organism evidence="11 12">
    <name type="scientific">Roseobacter denitrificans (strain ATCC 33942 / OCh 114)</name>
    <name type="common">Erythrobacter sp. (strain OCh 114)</name>
    <name type="synonym">Roseobacter denitrificans</name>
    <dbReference type="NCBI Taxonomy" id="375451"/>
    <lineage>
        <taxon>Bacteria</taxon>
        <taxon>Pseudomonadati</taxon>
        <taxon>Pseudomonadota</taxon>
        <taxon>Alphaproteobacteria</taxon>
        <taxon>Rhodobacterales</taxon>
        <taxon>Roseobacteraceae</taxon>
        <taxon>Roseobacter</taxon>
    </lineage>
</organism>
<keyword evidence="6 9" id="KW-1133">Transmembrane helix</keyword>
<dbReference type="AlphaFoldDB" id="Q16BX3"/>
<reference evidence="11 12" key="1">
    <citation type="journal article" date="2007" name="J. Bacteriol.">
        <title>The complete genome sequence of Roseobacter denitrificans reveals a mixotrophic rather than photosynthetic metabolism.</title>
        <authorList>
            <person name="Swingley W.D."/>
            <person name="Sadekar S."/>
            <person name="Mastrian S.D."/>
            <person name="Matthies H.J."/>
            <person name="Hao J."/>
            <person name="Ramos H."/>
            <person name="Acharya C.R."/>
            <person name="Conrad A.L."/>
            <person name="Taylor H.L."/>
            <person name="Dejesa L.C."/>
            <person name="Shah M.K."/>
            <person name="O'huallachain M.E."/>
            <person name="Lince M.T."/>
            <person name="Blankenship R.E."/>
            <person name="Beatty J.T."/>
            <person name="Touchman J.W."/>
        </authorList>
    </citation>
    <scope>NUCLEOTIDE SEQUENCE [LARGE SCALE GENOMIC DNA]</scope>
    <source>
        <strain evidence="12">ATCC 33942 / OCh 114</strain>
    </source>
</reference>
<name>Q16BX3_ROSDO</name>
<evidence type="ECO:0000256" key="8">
    <source>
        <dbReference type="ARBA" id="ARBA00038436"/>
    </source>
</evidence>
<dbReference type="GO" id="GO:0022857">
    <property type="term" value="F:transmembrane transporter activity"/>
    <property type="evidence" value="ECO:0007669"/>
    <property type="project" value="UniProtKB-UniRule"/>
</dbReference>
<evidence type="ECO:0000256" key="6">
    <source>
        <dbReference type="ARBA" id="ARBA00022989"/>
    </source>
</evidence>
<gene>
    <name evidence="11" type="ordered locus">RD1_0847</name>
</gene>
<accession>Q16BX3</accession>
<keyword evidence="2 9" id="KW-0813">Transport</keyword>
<evidence type="ECO:0000256" key="2">
    <source>
        <dbReference type="ARBA" id="ARBA00022448"/>
    </source>
</evidence>
<dbReference type="KEGG" id="rde:RD1_0847"/>
<feature type="transmembrane region" description="Helical" evidence="9">
    <location>
        <begin position="49"/>
        <end position="70"/>
    </location>
</feature>
<proteinExistence type="inferred from homology"/>
<keyword evidence="4 9" id="KW-0997">Cell inner membrane</keyword>
<feature type="domain" description="Tripartite ATP-independent periplasmic transporters DctQ component" evidence="10">
    <location>
        <begin position="29"/>
        <end position="161"/>
    </location>
</feature>
<dbReference type="GO" id="GO:0005886">
    <property type="term" value="C:plasma membrane"/>
    <property type="evidence" value="ECO:0007669"/>
    <property type="project" value="UniProtKB-SubCell"/>
</dbReference>
<evidence type="ECO:0000256" key="5">
    <source>
        <dbReference type="ARBA" id="ARBA00022692"/>
    </source>
</evidence>
<dbReference type="Proteomes" id="UP000007029">
    <property type="component" value="Chromosome"/>
</dbReference>
<comment type="subcellular location">
    <subcellularLocation>
        <location evidence="1 9">Cell inner membrane</location>
        <topology evidence="1 9">Multi-pass membrane protein</topology>
    </subcellularLocation>
</comment>
<dbReference type="InterPro" id="IPR007387">
    <property type="entry name" value="TRAP_DctQ"/>
</dbReference>
<comment type="function">
    <text evidence="9">Part of the tripartite ATP-independent periplasmic (TRAP) transport system.</text>
</comment>
<evidence type="ECO:0000313" key="11">
    <source>
        <dbReference type="EMBL" id="ABG30520.1"/>
    </source>
</evidence>
<feature type="transmembrane region" description="Helical" evidence="9">
    <location>
        <begin position="21"/>
        <end position="43"/>
    </location>
</feature>
<dbReference type="PANTHER" id="PTHR35011:SF4">
    <property type="entry name" value="SLL1102 PROTEIN"/>
    <property type="match status" value="1"/>
</dbReference>
<evidence type="ECO:0000313" key="12">
    <source>
        <dbReference type="Proteomes" id="UP000007029"/>
    </source>
</evidence>
<evidence type="ECO:0000259" key="10">
    <source>
        <dbReference type="Pfam" id="PF04290"/>
    </source>
</evidence>
<evidence type="ECO:0000256" key="7">
    <source>
        <dbReference type="ARBA" id="ARBA00023136"/>
    </source>
</evidence>
<dbReference type="EMBL" id="CP000362">
    <property type="protein sequence ID" value="ABG30520.1"/>
    <property type="molecule type" value="Genomic_DNA"/>
</dbReference>
<keyword evidence="3" id="KW-1003">Cell membrane</keyword>
<dbReference type="eggNOG" id="COG4665">
    <property type="taxonomic scope" value="Bacteria"/>
</dbReference>
<evidence type="ECO:0000256" key="3">
    <source>
        <dbReference type="ARBA" id="ARBA00022475"/>
    </source>
</evidence>
<dbReference type="PANTHER" id="PTHR35011">
    <property type="entry name" value="2,3-DIKETO-L-GULONATE TRAP TRANSPORTER SMALL PERMEASE PROTEIN YIAM"/>
    <property type="match status" value="1"/>
</dbReference>
<keyword evidence="12" id="KW-1185">Reference proteome</keyword>
<dbReference type="STRING" id="375451.RD1_0847"/>
<keyword evidence="7 9" id="KW-0472">Membrane</keyword>
<dbReference type="InterPro" id="IPR055348">
    <property type="entry name" value="DctQ"/>
</dbReference>
<sequence>MSLVTRYLRVQDGLSEFVGQVICWLTLVMIGVLMFEIVARYFLNAPTLWAHESSTMLYGAFCMLAGAYTLKHRGHVRSEVIWGALPKRGQAFCDVLIFGAGAVVLVIFLKLAIDFATASWAVLEYSNKSMWQPPLYPIKTVIPVAVALILLQNMAELLRALLTLFNVDFEDPRGEEVDTSIAQELLGADSNKS</sequence>
<feature type="transmembrane region" description="Helical" evidence="9">
    <location>
        <begin position="133"/>
        <end position="151"/>
    </location>
</feature>
<evidence type="ECO:0000256" key="1">
    <source>
        <dbReference type="ARBA" id="ARBA00004429"/>
    </source>
</evidence>
<feature type="transmembrane region" description="Helical" evidence="9">
    <location>
        <begin position="91"/>
        <end position="113"/>
    </location>
</feature>
<dbReference type="HOGENOM" id="CLU_086356_2_1_5"/>
<dbReference type="OrthoDB" id="4250245at2"/>
<evidence type="ECO:0000256" key="4">
    <source>
        <dbReference type="ARBA" id="ARBA00022519"/>
    </source>
</evidence>